<dbReference type="Pfam" id="PF13360">
    <property type="entry name" value="PQQ_2"/>
    <property type="match status" value="1"/>
</dbReference>
<feature type="domain" description="Pyrrolo-quinoline quinone repeat" evidence="2">
    <location>
        <begin position="114"/>
        <end position="273"/>
    </location>
</feature>
<dbReference type="PROSITE" id="PS51257">
    <property type="entry name" value="PROKAR_LIPOPROTEIN"/>
    <property type="match status" value="1"/>
</dbReference>
<proteinExistence type="predicted"/>
<sequence length="446" mass="46994">MNRRQLLATLGGVALFGTAGCATNACSPSQTAGFDPPPTAWPRPRFGPTNVASSDASTDGPTPRGPPDDPETAWTCDLPDEASDGGATSAPVVADGTVYVATGLPGRYRQDGADGYLSAIDAATGERRWSNRLPKGATGPPTLVSDRRRVVVGARDDTLRGFDPAGEKRWEIGFDSPPNTPAVVGDAAYVTTADGTVRAVALPSGDACWTLSQKRPRDHLGFGRAYRSGAKPAVADGVVYAPTATADDEKSHGVRRGRLLAIDAESGERRWQYWFDTDQLPRPPAVRDGTVYVAGGDALHALDAESGERRWSFATGYRETSAPAVADGTVYFTSKNVYGLDADTGDEQWRHVNLATVGSMTHDDRTALTDAPAVADGTVYVAVGALDAETGDERWGEFGNRPDSQYFYPTERDDVAADGPALADGAVYVATTYGEVHKFGSGSGDA</sequence>
<protein>
    <submittedName>
        <fullName evidence="3">PQQ-binding-like beta-propeller repeat protein</fullName>
    </submittedName>
</protein>
<dbReference type="InterPro" id="IPR018391">
    <property type="entry name" value="PQQ_b-propeller_rpt"/>
</dbReference>
<dbReference type="Proteomes" id="UP000830434">
    <property type="component" value="Chromosome"/>
</dbReference>
<dbReference type="GeneID" id="72189890"/>
<name>A0A8U0ILV4_9EURY</name>
<organism evidence="3 4">
    <name type="scientific">Halorussus gelatinilyticus</name>
    <dbReference type="NCBI Taxonomy" id="2937524"/>
    <lineage>
        <taxon>Archaea</taxon>
        <taxon>Methanobacteriati</taxon>
        <taxon>Methanobacteriota</taxon>
        <taxon>Stenosarchaea group</taxon>
        <taxon>Halobacteria</taxon>
        <taxon>Halobacteriales</taxon>
        <taxon>Haladaptataceae</taxon>
        <taxon>Halorussus</taxon>
    </lineage>
</organism>
<dbReference type="EMBL" id="CP096658">
    <property type="protein sequence ID" value="UPW02123.1"/>
    <property type="molecule type" value="Genomic_DNA"/>
</dbReference>
<dbReference type="Gene3D" id="2.130.10.10">
    <property type="entry name" value="YVTN repeat-like/Quinoprotein amine dehydrogenase"/>
    <property type="match status" value="2"/>
</dbReference>
<reference evidence="3" key="1">
    <citation type="submission" date="2022-04" db="EMBL/GenBank/DDBJ databases">
        <title>Diverse halophilic archaea isolated from saline environments.</title>
        <authorList>
            <person name="Cui H.-L."/>
        </authorList>
    </citation>
    <scope>NUCLEOTIDE SEQUENCE</scope>
    <source>
        <strain evidence="3">XZYJT40</strain>
    </source>
</reference>
<dbReference type="InterPro" id="IPR015943">
    <property type="entry name" value="WD40/YVTN_repeat-like_dom_sf"/>
</dbReference>
<accession>A0A8U0ILV4</accession>
<keyword evidence="4" id="KW-1185">Reference proteome</keyword>
<evidence type="ECO:0000313" key="4">
    <source>
        <dbReference type="Proteomes" id="UP000830434"/>
    </source>
</evidence>
<dbReference type="SMART" id="SM00564">
    <property type="entry name" value="PQQ"/>
    <property type="match status" value="7"/>
</dbReference>
<gene>
    <name evidence="3" type="ORF">M0R88_08505</name>
</gene>
<dbReference type="InterPro" id="IPR011047">
    <property type="entry name" value="Quinoprotein_ADH-like_sf"/>
</dbReference>
<dbReference type="PANTHER" id="PTHR34512:SF30">
    <property type="entry name" value="OUTER MEMBRANE PROTEIN ASSEMBLY FACTOR BAMB"/>
    <property type="match status" value="1"/>
</dbReference>
<evidence type="ECO:0000259" key="2">
    <source>
        <dbReference type="Pfam" id="PF13360"/>
    </source>
</evidence>
<dbReference type="AlphaFoldDB" id="A0A8U0ILV4"/>
<dbReference type="InterPro" id="IPR002372">
    <property type="entry name" value="PQQ_rpt_dom"/>
</dbReference>
<dbReference type="SUPFAM" id="SSF50998">
    <property type="entry name" value="Quinoprotein alcohol dehydrogenase-like"/>
    <property type="match status" value="3"/>
</dbReference>
<evidence type="ECO:0000256" key="1">
    <source>
        <dbReference type="SAM" id="MobiDB-lite"/>
    </source>
</evidence>
<evidence type="ECO:0000313" key="3">
    <source>
        <dbReference type="EMBL" id="UPW02123.1"/>
    </source>
</evidence>
<feature type="region of interest" description="Disordered" evidence="1">
    <location>
        <begin position="29"/>
        <end position="90"/>
    </location>
</feature>
<dbReference type="PANTHER" id="PTHR34512">
    <property type="entry name" value="CELL SURFACE PROTEIN"/>
    <property type="match status" value="1"/>
</dbReference>
<dbReference type="RefSeq" id="WP_248656509.1">
    <property type="nucleotide sequence ID" value="NZ_CP096658.1"/>
</dbReference>
<dbReference type="KEGG" id="haxz:M0R88_08505"/>